<evidence type="ECO:0000256" key="4">
    <source>
        <dbReference type="ARBA" id="ARBA00022475"/>
    </source>
</evidence>
<evidence type="ECO:0000256" key="9">
    <source>
        <dbReference type="SAM" id="Phobius"/>
    </source>
</evidence>
<evidence type="ECO:0000256" key="8">
    <source>
        <dbReference type="ARBA" id="ARBA00023136"/>
    </source>
</evidence>
<evidence type="ECO:0000256" key="3">
    <source>
        <dbReference type="ARBA" id="ARBA00018831"/>
    </source>
</evidence>
<keyword evidence="11" id="KW-1185">Reference proteome</keyword>
<accession>A0A917YZ61</accession>
<comment type="subcellular location">
    <subcellularLocation>
        <location evidence="1">Cell inner membrane</location>
        <topology evidence="1">Multi-pass membrane protein</topology>
    </subcellularLocation>
</comment>
<dbReference type="Pfam" id="PF04217">
    <property type="entry name" value="DUF412"/>
    <property type="match status" value="1"/>
</dbReference>
<protein>
    <recommendedName>
        <fullName evidence="3">UPF0208 membrane protein YfbV</fullName>
    </recommendedName>
</protein>
<keyword evidence="4" id="KW-1003">Cell membrane</keyword>
<dbReference type="GO" id="GO:0005886">
    <property type="term" value="C:plasma membrane"/>
    <property type="evidence" value="ECO:0007669"/>
    <property type="project" value="UniProtKB-SubCell"/>
</dbReference>
<keyword evidence="8 9" id="KW-0472">Membrane</keyword>
<sequence length="148" mass="17174">MAQSITGMFKDGHAYMQLWPMQPELYGLFPECRVIAATRFSIRYMPPLAVLVAFAHVSTLGHDALPQALAMAAFFLSLPMQGLLWLGYRANQTLPPAILSWYQEIHQKMRQQGCQLQDIQRRPKYRELAGLLRKAFDELDRVFTRQWF</sequence>
<evidence type="ECO:0000256" key="1">
    <source>
        <dbReference type="ARBA" id="ARBA00004429"/>
    </source>
</evidence>
<proteinExistence type="inferred from homology"/>
<dbReference type="Proteomes" id="UP000606935">
    <property type="component" value="Unassembled WGS sequence"/>
</dbReference>
<evidence type="ECO:0000256" key="6">
    <source>
        <dbReference type="ARBA" id="ARBA00022692"/>
    </source>
</evidence>
<keyword evidence="6 9" id="KW-0812">Transmembrane</keyword>
<dbReference type="EMBL" id="BMLS01000003">
    <property type="protein sequence ID" value="GGO70429.1"/>
    <property type="molecule type" value="Genomic_DNA"/>
</dbReference>
<reference evidence="10" key="2">
    <citation type="submission" date="2020-09" db="EMBL/GenBank/DDBJ databases">
        <authorList>
            <person name="Sun Q."/>
            <person name="Zhou Y."/>
        </authorList>
    </citation>
    <scope>NUCLEOTIDE SEQUENCE</scope>
    <source>
        <strain evidence="10">CGMCC 1.7086</strain>
    </source>
</reference>
<comment type="similarity">
    <text evidence="2">Belongs to the UPF0208 family.</text>
</comment>
<feature type="transmembrane region" description="Helical" evidence="9">
    <location>
        <begin position="44"/>
        <end position="62"/>
    </location>
</feature>
<evidence type="ECO:0000256" key="2">
    <source>
        <dbReference type="ARBA" id="ARBA00009474"/>
    </source>
</evidence>
<evidence type="ECO:0000313" key="10">
    <source>
        <dbReference type="EMBL" id="GGO70429.1"/>
    </source>
</evidence>
<reference evidence="10" key="1">
    <citation type="journal article" date="2014" name="Int. J. Syst. Evol. Microbiol.">
        <title>Complete genome sequence of Corynebacterium casei LMG S-19264T (=DSM 44701T), isolated from a smear-ripened cheese.</title>
        <authorList>
            <consortium name="US DOE Joint Genome Institute (JGI-PGF)"/>
            <person name="Walter F."/>
            <person name="Albersmeier A."/>
            <person name="Kalinowski J."/>
            <person name="Ruckert C."/>
        </authorList>
    </citation>
    <scope>NUCLEOTIDE SEQUENCE</scope>
    <source>
        <strain evidence="10">CGMCC 1.7086</strain>
    </source>
</reference>
<evidence type="ECO:0000256" key="7">
    <source>
        <dbReference type="ARBA" id="ARBA00022989"/>
    </source>
</evidence>
<gene>
    <name evidence="10" type="ORF">GCM10010982_23920</name>
</gene>
<name>A0A917YZ61_9ALTE</name>
<keyword evidence="5" id="KW-0997">Cell inner membrane</keyword>
<dbReference type="NCBIfam" id="NF002493">
    <property type="entry name" value="PRK01816.1"/>
    <property type="match status" value="1"/>
</dbReference>
<evidence type="ECO:0000313" key="11">
    <source>
        <dbReference type="Proteomes" id="UP000606935"/>
    </source>
</evidence>
<dbReference type="AlphaFoldDB" id="A0A917YZ61"/>
<dbReference type="RefSeq" id="WP_188695192.1">
    <property type="nucleotide sequence ID" value="NZ_BMLS01000003.1"/>
</dbReference>
<evidence type="ECO:0000256" key="5">
    <source>
        <dbReference type="ARBA" id="ARBA00022519"/>
    </source>
</evidence>
<keyword evidence="7 9" id="KW-1133">Transmembrane helix</keyword>
<feature type="transmembrane region" description="Helical" evidence="9">
    <location>
        <begin position="68"/>
        <end position="88"/>
    </location>
</feature>
<comment type="caution">
    <text evidence="10">The sequence shown here is derived from an EMBL/GenBank/DDBJ whole genome shotgun (WGS) entry which is preliminary data.</text>
</comment>
<organism evidence="10 11">
    <name type="scientific">Bowmanella pacifica</name>
    <dbReference type="NCBI Taxonomy" id="502051"/>
    <lineage>
        <taxon>Bacteria</taxon>
        <taxon>Pseudomonadati</taxon>
        <taxon>Pseudomonadota</taxon>
        <taxon>Gammaproteobacteria</taxon>
        <taxon>Alteromonadales</taxon>
        <taxon>Alteromonadaceae</taxon>
        <taxon>Bowmanella</taxon>
    </lineage>
</organism>
<dbReference type="InterPro" id="IPR007334">
    <property type="entry name" value="UPF0208"/>
</dbReference>